<feature type="transmembrane region" description="Helical" evidence="2">
    <location>
        <begin position="262"/>
        <end position="282"/>
    </location>
</feature>
<feature type="transmembrane region" description="Helical" evidence="2">
    <location>
        <begin position="302"/>
        <end position="323"/>
    </location>
</feature>
<dbReference type="EMBL" id="JAUDZG010000007">
    <property type="protein sequence ID" value="KAK3302216.1"/>
    <property type="molecule type" value="Genomic_DNA"/>
</dbReference>
<feature type="transmembrane region" description="Helical" evidence="2">
    <location>
        <begin position="231"/>
        <end position="250"/>
    </location>
</feature>
<name>A0AAJ0GLM5_9PEZI</name>
<dbReference type="GeneID" id="87885265"/>
<accession>A0AAJ0GLM5</accession>
<keyword evidence="2" id="KW-0812">Transmembrane</keyword>
<feature type="compositionally biased region" description="Acidic residues" evidence="1">
    <location>
        <begin position="482"/>
        <end position="496"/>
    </location>
</feature>
<feature type="transmembrane region" description="Helical" evidence="2">
    <location>
        <begin position="12"/>
        <end position="32"/>
    </location>
</feature>
<protein>
    <submittedName>
        <fullName evidence="3">Uncharacterized protein</fullName>
    </submittedName>
</protein>
<gene>
    <name evidence="3" type="ORF">B0T15DRAFT_487429</name>
</gene>
<organism evidence="3 4">
    <name type="scientific">Chaetomium strumarium</name>
    <dbReference type="NCBI Taxonomy" id="1170767"/>
    <lineage>
        <taxon>Eukaryota</taxon>
        <taxon>Fungi</taxon>
        <taxon>Dikarya</taxon>
        <taxon>Ascomycota</taxon>
        <taxon>Pezizomycotina</taxon>
        <taxon>Sordariomycetes</taxon>
        <taxon>Sordariomycetidae</taxon>
        <taxon>Sordariales</taxon>
        <taxon>Chaetomiaceae</taxon>
        <taxon>Chaetomium</taxon>
    </lineage>
</organism>
<feature type="compositionally biased region" description="Basic residues" evidence="1">
    <location>
        <begin position="437"/>
        <end position="446"/>
    </location>
</feature>
<dbReference type="Proteomes" id="UP001273166">
    <property type="component" value="Unassembled WGS sequence"/>
</dbReference>
<evidence type="ECO:0000256" key="2">
    <source>
        <dbReference type="SAM" id="Phobius"/>
    </source>
</evidence>
<evidence type="ECO:0000313" key="3">
    <source>
        <dbReference type="EMBL" id="KAK3302216.1"/>
    </source>
</evidence>
<feature type="transmembrane region" description="Helical" evidence="2">
    <location>
        <begin position="59"/>
        <end position="79"/>
    </location>
</feature>
<proteinExistence type="predicted"/>
<dbReference type="RefSeq" id="XP_062717996.1">
    <property type="nucleotide sequence ID" value="XM_062866436.1"/>
</dbReference>
<reference evidence="3" key="1">
    <citation type="journal article" date="2023" name="Mol. Phylogenet. Evol.">
        <title>Genome-scale phylogeny and comparative genomics of the fungal order Sordariales.</title>
        <authorList>
            <person name="Hensen N."/>
            <person name="Bonometti L."/>
            <person name="Westerberg I."/>
            <person name="Brannstrom I.O."/>
            <person name="Guillou S."/>
            <person name="Cros-Aarteil S."/>
            <person name="Calhoun S."/>
            <person name="Haridas S."/>
            <person name="Kuo A."/>
            <person name="Mondo S."/>
            <person name="Pangilinan J."/>
            <person name="Riley R."/>
            <person name="LaButti K."/>
            <person name="Andreopoulos B."/>
            <person name="Lipzen A."/>
            <person name="Chen C."/>
            <person name="Yan M."/>
            <person name="Daum C."/>
            <person name="Ng V."/>
            <person name="Clum A."/>
            <person name="Steindorff A."/>
            <person name="Ohm R.A."/>
            <person name="Martin F."/>
            <person name="Silar P."/>
            <person name="Natvig D.O."/>
            <person name="Lalanne C."/>
            <person name="Gautier V."/>
            <person name="Ament-Velasquez S.L."/>
            <person name="Kruys A."/>
            <person name="Hutchinson M.I."/>
            <person name="Powell A.J."/>
            <person name="Barry K."/>
            <person name="Miller A.N."/>
            <person name="Grigoriev I.V."/>
            <person name="Debuchy R."/>
            <person name="Gladieux P."/>
            <person name="Hiltunen Thoren M."/>
            <person name="Johannesson H."/>
        </authorList>
    </citation>
    <scope>NUCLEOTIDE SEQUENCE</scope>
    <source>
        <strain evidence="3">CBS 333.67</strain>
    </source>
</reference>
<evidence type="ECO:0000313" key="4">
    <source>
        <dbReference type="Proteomes" id="UP001273166"/>
    </source>
</evidence>
<feature type="compositionally biased region" description="Basic residues" evidence="1">
    <location>
        <begin position="465"/>
        <end position="476"/>
    </location>
</feature>
<dbReference type="AlphaFoldDB" id="A0AAJ0GLM5"/>
<keyword evidence="4" id="KW-1185">Reference proteome</keyword>
<comment type="caution">
    <text evidence="3">The sequence shown here is derived from an EMBL/GenBank/DDBJ whole genome shotgun (WGS) entry which is preliminary data.</text>
</comment>
<sequence>MAPVDIETQSGYLPLVVAGLRIVSAAYASLTVGRSLYRSHKALGPAQDTRHRTAERSKLTVAFGSLAALGLVFAVTSSLDHLSLSYKVWASERGVEPLTTESLFGNSTLSTKDAMCEAGAHLSRWLSDTPVYMDAMEIVAEQTRRLWWGQQLDLATVSWTALLAIEGRRRRIPHLWAYAVLPHLVSLSFAQNLFHVAMLQAPVPMPTRETRLARLVHRLLPKKPKNWLPKLSLIAVPLTFYYAALLWLPIAAGKPTFPATVVLAKLFSLAALILPAVAPASWGHVYSDPRDAYPGISKLFNIISAASGLMYAKTTVSAVLYNLPGSRKHRHSIKIPFDTVKRSKWERTATAAEKILDSLTDHPVVAGAGKDALLCALSLGLWAAVRGTDVATMLRQVFPTPTLLRRAATKAASHVPKAEPAALEASPSHHAPGFSMRLRHRGRPKKTSVSSISSFEAANEDTHQTPKRRGRPRKVKLKPEPEPDLELDEAPGDETYEPTPAAKADLVLADVLPDDDFDWESASLAWGLAVLGGLGVGSAAVYGAESVSR</sequence>
<keyword evidence="2" id="KW-1133">Transmembrane helix</keyword>
<reference evidence="3" key="2">
    <citation type="submission" date="2023-06" db="EMBL/GenBank/DDBJ databases">
        <authorList>
            <consortium name="Lawrence Berkeley National Laboratory"/>
            <person name="Mondo S.J."/>
            <person name="Hensen N."/>
            <person name="Bonometti L."/>
            <person name="Westerberg I."/>
            <person name="Brannstrom I.O."/>
            <person name="Guillou S."/>
            <person name="Cros-Aarteil S."/>
            <person name="Calhoun S."/>
            <person name="Haridas S."/>
            <person name="Kuo A."/>
            <person name="Pangilinan J."/>
            <person name="Riley R."/>
            <person name="Labutti K."/>
            <person name="Andreopoulos B."/>
            <person name="Lipzen A."/>
            <person name="Chen C."/>
            <person name="Yanf M."/>
            <person name="Daum C."/>
            <person name="Ng V."/>
            <person name="Clum A."/>
            <person name="Steindorff A."/>
            <person name="Ohm R."/>
            <person name="Martin F."/>
            <person name="Silar P."/>
            <person name="Natvig D."/>
            <person name="Lalanne C."/>
            <person name="Gautier V."/>
            <person name="Ament-Velasquez S.L."/>
            <person name="Kruys A."/>
            <person name="Hutchinson M.I."/>
            <person name="Powell A.J."/>
            <person name="Barry K."/>
            <person name="Miller A.N."/>
            <person name="Grigoriev I.V."/>
            <person name="Debuchy R."/>
            <person name="Gladieux P."/>
            <person name="Thoren M.H."/>
            <person name="Johannesson H."/>
        </authorList>
    </citation>
    <scope>NUCLEOTIDE SEQUENCE</scope>
    <source>
        <strain evidence="3">CBS 333.67</strain>
    </source>
</reference>
<keyword evidence="2" id="KW-0472">Membrane</keyword>
<feature type="compositionally biased region" description="Polar residues" evidence="1">
    <location>
        <begin position="447"/>
        <end position="456"/>
    </location>
</feature>
<evidence type="ECO:0000256" key="1">
    <source>
        <dbReference type="SAM" id="MobiDB-lite"/>
    </source>
</evidence>
<feature type="region of interest" description="Disordered" evidence="1">
    <location>
        <begin position="409"/>
        <end position="498"/>
    </location>
</feature>